<keyword evidence="2" id="KW-0489">Methyltransferase</keyword>
<dbReference type="GO" id="GO:0008757">
    <property type="term" value="F:S-adenosylmethionine-dependent methyltransferase activity"/>
    <property type="evidence" value="ECO:0007669"/>
    <property type="project" value="InterPro"/>
</dbReference>
<evidence type="ECO:0000313" key="6">
    <source>
        <dbReference type="Proteomes" id="UP001310594"/>
    </source>
</evidence>
<dbReference type="PANTHER" id="PTHR44942:SF4">
    <property type="entry name" value="METHYLTRANSFERASE TYPE 11 DOMAIN-CONTAINING PROTEIN"/>
    <property type="match status" value="1"/>
</dbReference>
<dbReference type="InterPro" id="IPR029063">
    <property type="entry name" value="SAM-dependent_MTases_sf"/>
</dbReference>
<dbReference type="AlphaFoldDB" id="A0AAN8A3G6"/>
<evidence type="ECO:0000256" key="1">
    <source>
        <dbReference type="ARBA" id="ARBA00008361"/>
    </source>
</evidence>
<dbReference type="Gene3D" id="3.40.50.150">
    <property type="entry name" value="Vaccinia Virus protein VP39"/>
    <property type="match status" value="1"/>
</dbReference>
<dbReference type="Proteomes" id="UP001310594">
    <property type="component" value="Unassembled WGS sequence"/>
</dbReference>
<proteinExistence type="inferred from homology"/>
<dbReference type="Pfam" id="PF08241">
    <property type="entry name" value="Methyltransf_11"/>
    <property type="match status" value="1"/>
</dbReference>
<dbReference type="InterPro" id="IPR051052">
    <property type="entry name" value="Diverse_substrate_MTase"/>
</dbReference>
<organism evidence="5 6">
    <name type="scientific">Elasticomyces elasticus</name>
    <dbReference type="NCBI Taxonomy" id="574655"/>
    <lineage>
        <taxon>Eukaryota</taxon>
        <taxon>Fungi</taxon>
        <taxon>Dikarya</taxon>
        <taxon>Ascomycota</taxon>
        <taxon>Pezizomycotina</taxon>
        <taxon>Dothideomycetes</taxon>
        <taxon>Dothideomycetidae</taxon>
        <taxon>Mycosphaerellales</taxon>
        <taxon>Teratosphaeriaceae</taxon>
        <taxon>Elasticomyces</taxon>
    </lineage>
</organism>
<evidence type="ECO:0000313" key="5">
    <source>
        <dbReference type="EMBL" id="KAK5703229.1"/>
    </source>
</evidence>
<sequence>MAGSNDVLSSPDGALANPYARDKTFWAGYLKGRPQAPEAFFERIYEYHASHGGHFGIIHDAGAGVAPHARRLKQKFEHVIVSDITLENVQQASERLGPEGFSYRTAKLEDAEGIKPGSVDMFFAATCMHFCDLDLAQKAIARQLKPGGTFVCAGYGVAVFADEDVNAIAEKFWFEALRVSLRHAPSPEVAAIKLQRRGRAHAEYDFARTDEEYFEGGALRIKLISPPVGREAWYQMVPPDLAEAGKYERSSAGPNDVHCVEEMQGWAFETDLQGIKDQLASLAFPKEEPAAFDGLWREMEEVMKDGRVKGWWPSRLILATRK</sequence>
<dbReference type="SUPFAM" id="SSF53335">
    <property type="entry name" value="S-adenosyl-L-methionine-dependent methyltransferases"/>
    <property type="match status" value="1"/>
</dbReference>
<comment type="caution">
    <text evidence="5">The sequence shown here is derived from an EMBL/GenBank/DDBJ whole genome shotgun (WGS) entry which is preliminary data.</text>
</comment>
<protein>
    <recommendedName>
        <fullName evidence="4">Methyltransferase type 11 domain-containing protein</fullName>
    </recommendedName>
</protein>
<gene>
    <name evidence="5" type="ORF">LTR97_004178</name>
</gene>
<dbReference type="GO" id="GO:0032259">
    <property type="term" value="P:methylation"/>
    <property type="evidence" value="ECO:0007669"/>
    <property type="project" value="UniProtKB-KW"/>
</dbReference>
<evidence type="ECO:0000259" key="4">
    <source>
        <dbReference type="Pfam" id="PF08241"/>
    </source>
</evidence>
<dbReference type="PANTHER" id="PTHR44942">
    <property type="entry name" value="METHYLTRANSF_11 DOMAIN-CONTAINING PROTEIN"/>
    <property type="match status" value="1"/>
</dbReference>
<dbReference type="CDD" id="cd02440">
    <property type="entry name" value="AdoMet_MTases"/>
    <property type="match status" value="1"/>
</dbReference>
<comment type="similarity">
    <text evidence="1">Belongs to the methyltransferase superfamily.</text>
</comment>
<keyword evidence="3" id="KW-0808">Transferase</keyword>
<evidence type="ECO:0000256" key="3">
    <source>
        <dbReference type="ARBA" id="ARBA00022679"/>
    </source>
</evidence>
<name>A0AAN8A3G6_9PEZI</name>
<accession>A0AAN8A3G6</accession>
<dbReference type="EMBL" id="JAVRQU010000005">
    <property type="protein sequence ID" value="KAK5703229.1"/>
    <property type="molecule type" value="Genomic_DNA"/>
</dbReference>
<feature type="domain" description="Methyltransferase type 11" evidence="4">
    <location>
        <begin position="60"/>
        <end position="152"/>
    </location>
</feature>
<evidence type="ECO:0000256" key="2">
    <source>
        <dbReference type="ARBA" id="ARBA00022603"/>
    </source>
</evidence>
<dbReference type="InterPro" id="IPR013216">
    <property type="entry name" value="Methyltransf_11"/>
</dbReference>
<reference evidence="5" key="1">
    <citation type="submission" date="2023-08" db="EMBL/GenBank/DDBJ databases">
        <title>Black Yeasts Isolated from many extreme environments.</title>
        <authorList>
            <person name="Coleine C."/>
            <person name="Stajich J.E."/>
            <person name="Selbmann L."/>
        </authorList>
    </citation>
    <scope>NUCLEOTIDE SEQUENCE</scope>
    <source>
        <strain evidence="5">CCFEE 5810</strain>
    </source>
</reference>